<dbReference type="Proteomes" id="UP000583929">
    <property type="component" value="Unassembled WGS sequence"/>
</dbReference>
<gene>
    <name evidence="2" type="ORF">G4B88_024346</name>
</gene>
<proteinExistence type="predicted"/>
<dbReference type="AlphaFoldDB" id="A0A7J6H6Y8"/>
<evidence type="ECO:0000256" key="1">
    <source>
        <dbReference type="SAM" id="MobiDB-lite"/>
    </source>
</evidence>
<reference evidence="2 3" key="1">
    <citation type="journal article" date="2020" name="bioRxiv">
        <title>Sequence and annotation of 42 cannabis genomes reveals extensive copy number variation in cannabinoid synthesis and pathogen resistance genes.</title>
        <authorList>
            <person name="Mckernan K.J."/>
            <person name="Helbert Y."/>
            <person name="Kane L.T."/>
            <person name="Ebling H."/>
            <person name="Zhang L."/>
            <person name="Liu B."/>
            <person name="Eaton Z."/>
            <person name="Mclaughlin S."/>
            <person name="Kingan S."/>
            <person name="Baybayan P."/>
            <person name="Concepcion G."/>
            <person name="Jordan M."/>
            <person name="Riva A."/>
            <person name="Barbazuk W."/>
            <person name="Harkins T."/>
        </authorList>
    </citation>
    <scope>NUCLEOTIDE SEQUENCE [LARGE SCALE GENOMIC DNA]</scope>
    <source>
        <strain evidence="3">cv. Jamaican Lion 4</strain>
        <tissue evidence="2">Leaf</tissue>
    </source>
</reference>
<comment type="caution">
    <text evidence="2">The sequence shown here is derived from an EMBL/GenBank/DDBJ whole genome shotgun (WGS) entry which is preliminary data.</text>
</comment>
<feature type="region of interest" description="Disordered" evidence="1">
    <location>
        <begin position="90"/>
        <end position="114"/>
    </location>
</feature>
<protein>
    <submittedName>
        <fullName evidence="2">Uncharacterized protein</fullName>
    </submittedName>
</protein>
<keyword evidence="3" id="KW-1185">Reference proteome</keyword>
<organism evidence="2 3">
    <name type="scientific">Cannabis sativa</name>
    <name type="common">Hemp</name>
    <name type="synonym">Marijuana</name>
    <dbReference type="NCBI Taxonomy" id="3483"/>
    <lineage>
        <taxon>Eukaryota</taxon>
        <taxon>Viridiplantae</taxon>
        <taxon>Streptophyta</taxon>
        <taxon>Embryophyta</taxon>
        <taxon>Tracheophyta</taxon>
        <taxon>Spermatophyta</taxon>
        <taxon>Magnoliopsida</taxon>
        <taxon>eudicotyledons</taxon>
        <taxon>Gunneridae</taxon>
        <taxon>Pentapetalae</taxon>
        <taxon>rosids</taxon>
        <taxon>fabids</taxon>
        <taxon>Rosales</taxon>
        <taxon>Cannabaceae</taxon>
        <taxon>Cannabis</taxon>
    </lineage>
</organism>
<sequence length="137" mass="15544">MEINSLNPTPFPDPHNQIPPLRIADLLLNSDDDHGYHSDDSRSYRPLLSFLMDGVGNRRRDRSSDKCKHNSHCSSPRRIIARCFSALRPAKERKTEERPVSDLPVSAPESEDSGDDFKVNVKETLLSIWGLLVVYCI</sequence>
<name>A0A7J6H6Y8_CANSA</name>
<dbReference type="EMBL" id="JAATIQ010000063">
    <property type="protein sequence ID" value="KAF4390340.1"/>
    <property type="molecule type" value="Genomic_DNA"/>
</dbReference>
<feature type="compositionally biased region" description="Basic and acidic residues" evidence="1">
    <location>
        <begin position="90"/>
        <end position="100"/>
    </location>
</feature>
<evidence type="ECO:0000313" key="3">
    <source>
        <dbReference type="Proteomes" id="UP000583929"/>
    </source>
</evidence>
<accession>A0A7J6H6Y8</accession>
<evidence type="ECO:0000313" key="2">
    <source>
        <dbReference type="EMBL" id="KAF4390340.1"/>
    </source>
</evidence>